<evidence type="ECO:0000256" key="6">
    <source>
        <dbReference type="ARBA" id="ARBA00047561"/>
    </source>
</evidence>
<dbReference type="AlphaFoldDB" id="A0A6A0BAR4"/>
<comment type="catalytic activity">
    <reaction evidence="6">
        <text>precorrin-2 + NAD(+) = sirohydrochlorin + NADH + 2 H(+)</text>
        <dbReference type="Rhea" id="RHEA:15613"/>
        <dbReference type="ChEBI" id="CHEBI:15378"/>
        <dbReference type="ChEBI" id="CHEBI:57540"/>
        <dbReference type="ChEBI" id="CHEBI:57945"/>
        <dbReference type="ChEBI" id="CHEBI:58351"/>
        <dbReference type="ChEBI" id="CHEBI:58827"/>
        <dbReference type="EC" id="1.3.1.76"/>
    </reaction>
</comment>
<organism evidence="7 8">
    <name type="scientific">Pseudolactococcus hodotermopsidis</name>
    <dbReference type="NCBI Taxonomy" id="2709157"/>
    <lineage>
        <taxon>Bacteria</taxon>
        <taxon>Bacillati</taxon>
        <taxon>Bacillota</taxon>
        <taxon>Bacilli</taxon>
        <taxon>Lactobacillales</taxon>
        <taxon>Streptococcaceae</taxon>
        <taxon>Pseudolactococcus</taxon>
    </lineage>
</organism>
<dbReference type="InterPro" id="IPR006367">
    <property type="entry name" value="Sirohaem_synthase_N"/>
</dbReference>
<keyword evidence="5" id="KW-0627">Porphyrin biosynthesis</keyword>
<proteinExistence type="predicted"/>
<comment type="pathway">
    <text evidence="1">Porphyrin-containing compound metabolism; siroheme biosynthesis; sirohydrochlorin from precorrin-2: step 1/1.</text>
</comment>
<dbReference type="Proteomes" id="UP000480303">
    <property type="component" value="Unassembled WGS sequence"/>
</dbReference>
<sequence length="146" mass="16427">MIPILYDLRDTKILVIGGGKVATRKILRLSQENADITVIAPDISQTIASLVSANKILRRPFQIGDTTGYDMIFICTSDQLTNQKIVKEIQPYQLLNDTTNHDKSTFFSMAEIDYKNIKITLSSGGLNPSEIKKIKEKLVTFLHEKN</sequence>
<evidence type="ECO:0000256" key="3">
    <source>
        <dbReference type="ARBA" id="ARBA00023002"/>
    </source>
</evidence>
<evidence type="ECO:0000256" key="4">
    <source>
        <dbReference type="ARBA" id="ARBA00023027"/>
    </source>
</evidence>
<reference evidence="7 8" key="1">
    <citation type="submission" date="2020-02" db="EMBL/GenBank/DDBJ databases">
        <title>Draft genome sequence of Lactococcus sp. Hs30E4-3.</title>
        <authorList>
            <person name="Noda S."/>
            <person name="Yuki M."/>
            <person name="Ohkuma M."/>
        </authorList>
    </citation>
    <scope>NUCLEOTIDE SEQUENCE [LARGE SCALE GENOMIC DNA]</scope>
    <source>
        <strain evidence="7 8">Hs30E4-3</strain>
    </source>
</reference>
<dbReference type="SUPFAM" id="SSF51735">
    <property type="entry name" value="NAD(P)-binding Rossmann-fold domains"/>
    <property type="match status" value="1"/>
</dbReference>
<keyword evidence="8" id="KW-1185">Reference proteome</keyword>
<dbReference type="PANTHER" id="PTHR35330:SF1">
    <property type="entry name" value="SIROHEME BIOSYNTHESIS PROTEIN MET8"/>
    <property type="match status" value="1"/>
</dbReference>
<keyword evidence="4" id="KW-0520">NAD</keyword>
<dbReference type="GO" id="GO:0004325">
    <property type="term" value="F:ferrochelatase activity"/>
    <property type="evidence" value="ECO:0007669"/>
    <property type="project" value="InterPro"/>
</dbReference>
<dbReference type="NCBIfam" id="TIGR01470">
    <property type="entry name" value="cysG_Nterm"/>
    <property type="match status" value="1"/>
</dbReference>
<evidence type="ECO:0000256" key="5">
    <source>
        <dbReference type="ARBA" id="ARBA00023244"/>
    </source>
</evidence>
<protein>
    <recommendedName>
        <fullName evidence="2">precorrin-2 dehydrogenase</fullName>
        <ecNumber evidence="2">1.3.1.76</ecNumber>
    </recommendedName>
</protein>
<evidence type="ECO:0000256" key="1">
    <source>
        <dbReference type="ARBA" id="ARBA00005010"/>
    </source>
</evidence>
<dbReference type="InterPro" id="IPR036291">
    <property type="entry name" value="NAD(P)-bd_dom_sf"/>
</dbReference>
<dbReference type="GO" id="GO:0019354">
    <property type="term" value="P:siroheme biosynthetic process"/>
    <property type="evidence" value="ECO:0007669"/>
    <property type="project" value="UniProtKB-UniPathway"/>
</dbReference>
<dbReference type="RefSeq" id="WP_172207443.1">
    <property type="nucleotide sequence ID" value="NZ_BLLI01000004.1"/>
</dbReference>
<gene>
    <name evidence="7" type="ORF">Hs30E_02840</name>
</gene>
<dbReference type="EMBL" id="BLLI01000004">
    <property type="protein sequence ID" value="GFH41733.1"/>
    <property type="molecule type" value="Genomic_DNA"/>
</dbReference>
<evidence type="ECO:0000256" key="2">
    <source>
        <dbReference type="ARBA" id="ARBA00012400"/>
    </source>
</evidence>
<dbReference type="InterPro" id="IPR028161">
    <property type="entry name" value="Met8-like"/>
</dbReference>
<dbReference type="Gene3D" id="3.40.50.720">
    <property type="entry name" value="NAD(P)-binding Rossmann-like Domain"/>
    <property type="match status" value="1"/>
</dbReference>
<accession>A0A6A0BAR4</accession>
<comment type="caution">
    <text evidence="7">The sequence shown here is derived from an EMBL/GenBank/DDBJ whole genome shotgun (WGS) entry which is preliminary data.</text>
</comment>
<dbReference type="GO" id="GO:0043115">
    <property type="term" value="F:precorrin-2 dehydrogenase activity"/>
    <property type="evidence" value="ECO:0007669"/>
    <property type="project" value="UniProtKB-EC"/>
</dbReference>
<evidence type="ECO:0000313" key="8">
    <source>
        <dbReference type="Proteomes" id="UP000480303"/>
    </source>
</evidence>
<name>A0A6A0BAR4_9LACT</name>
<evidence type="ECO:0000313" key="7">
    <source>
        <dbReference type="EMBL" id="GFH41733.1"/>
    </source>
</evidence>
<dbReference type="PANTHER" id="PTHR35330">
    <property type="entry name" value="SIROHEME BIOSYNTHESIS PROTEIN MET8"/>
    <property type="match status" value="1"/>
</dbReference>
<keyword evidence="3" id="KW-0560">Oxidoreductase</keyword>
<dbReference type="Pfam" id="PF13241">
    <property type="entry name" value="NAD_binding_7"/>
    <property type="match status" value="1"/>
</dbReference>
<dbReference type="UniPathway" id="UPA00262">
    <property type="reaction ID" value="UER00222"/>
</dbReference>
<dbReference type="EC" id="1.3.1.76" evidence="2"/>